<dbReference type="EMBL" id="DTBE01000074">
    <property type="protein sequence ID" value="HGQ59646.1"/>
    <property type="molecule type" value="Genomic_DNA"/>
</dbReference>
<protein>
    <submittedName>
        <fullName evidence="3">DNA-binding protein</fullName>
    </submittedName>
</protein>
<dbReference type="Pfam" id="PF01918">
    <property type="entry name" value="Alba"/>
    <property type="match status" value="1"/>
</dbReference>
<sequence>MEKNVSVLVVPASSIHVVNIGRKPIRDYVFEIIVNFQEGVDKVVIKGYGRYISKAVDVYNRLRGRLGDSISIDNIEINSEKKGPKLIPYIAISVVRRY</sequence>
<dbReference type="SUPFAM" id="SSF82704">
    <property type="entry name" value="AlbA-like"/>
    <property type="match status" value="1"/>
</dbReference>
<evidence type="ECO:0000313" key="2">
    <source>
        <dbReference type="EMBL" id="HGQ59646.1"/>
    </source>
</evidence>
<organism evidence="3">
    <name type="scientific">Staphylothermus marinus</name>
    <dbReference type="NCBI Taxonomy" id="2280"/>
    <lineage>
        <taxon>Archaea</taxon>
        <taxon>Thermoproteota</taxon>
        <taxon>Thermoprotei</taxon>
        <taxon>Desulfurococcales</taxon>
        <taxon>Desulfurococcaceae</taxon>
        <taxon>Staphylothermus</taxon>
    </lineage>
</organism>
<dbReference type="EMBL" id="DTBP01000045">
    <property type="protein sequence ID" value="HGQ74444.1"/>
    <property type="molecule type" value="Genomic_DNA"/>
</dbReference>
<name>A0A7C4NPG9_STAMA</name>
<comment type="caution">
    <text evidence="3">The sequence shown here is derived from an EMBL/GenBank/DDBJ whole genome shotgun (WGS) entry which is preliminary data.</text>
</comment>
<dbReference type="Gene3D" id="3.30.110.20">
    <property type="entry name" value="Alba-like domain"/>
    <property type="match status" value="1"/>
</dbReference>
<gene>
    <name evidence="2" type="ORF">ENU09_02900</name>
    <name evidence="3" type="ORF">ENU20_05150</name>
</gene>
<keyword evidence="3" id="KW-0238">DNA-binding</keyword>
<feature type="domain" description="DNA/RNA-binding protein Alba-like" evidence="1">
    <location>
        <begin position="16"/>
        <end position="78"/>
    </location>
</feature>
<dbReference type="GO" id="GO:0003677">
    <property type="term" value="F:DNA binding"/>
    <property type="evidence" value="ECO:0007669"/>
    <property type="project" value="UniProtKB-KW"/>
</dbReference>
<dbReference type="InterPro" id="IPR002775">
    <property type="entry name" value="DNA/RNA-bd_Alba-like"/>
</dbReference>
<dbReference type="AlphaFoldDB" id="A0A7C4NPG9"/>
<evidence type="ECO:0000313" key="3">
    <source>
        <dbReference type="EMBL" id="HGQ74444.1"/>
    </source>
</evidence>
<dbReference type="InterPro" id="IPR036882">
    <property type="entry name" value="Alba-like_dom_sf"/>
</dbReference>
<proteinExistence type="predicted"/>
<accession>A0A7C4NPG9</accession>
<reference evidence="3" key="1">
    <citation type="journal article" date="2020" name="mSystems">
        <title>Genome- and Community-Level Interaction Insights into Carbon Utilization and Element Cycling Functions of Hydrothermarchaeota in Hydrothermal Sediment.</title>
        <authorList>
            <person name="Zhou Z."/>
            <person name="Liu Y."/>
            <person name="Xu W."/>
            <person name="Pan J."/>
            <person name="Luo Z.H."/>
            <person name="Li M."/>
        </authorList>
    </citation>
    <scope>NUCLEOTIDE SEQUENCE [LARGE SCALE GENOMIC DNA]</scope>
    <source>
        <strain evidence="2">SpSt-638</strain>
        <strain evidence="3">SpSt-648</strain>
    </source>
</reference>
<evidence type="ECO:0000259" key="1">
    <source>
        <dbReference type="Pfam" id="PF01918"/>
    </source>
</evidence>